<protein>
    <submittedName>
        <fullName evidence="1">Uncharacterized protein</fullName>
    </submittedName>
</protein>
<comment type="caution">
    <text evidence="1">The sequence shown here is derived from an EMBL/GenBank/DDBJ whole genome shotgun (WGS) entry which is preliminary data.</text>
</comment>
<name>A0AAV4WM01_9ARAC</name>
<evidence type="ECO:0000313" key="2">
    <source>
        <dbReference type="Proteomes" id="UP001054837"/>
    </source>
</evidence>
<keyword evidence="2" id="KW-1185">Reference proteome</keyword>
<organism evidence="1 2">
    <name type="scientific">Caerostris darwini</name>
    <dbReference type="NCBI Taxonomy" id="1538125"/>
    <lineage>
        <taxon>Eukaryota</taxon>
        <taxon>Metazoa</taxon>
        <taxon>Ecdysozoa</taxon>
        <taxon>Arthropoda</taxon>
        <taxon>Chelicerata</taxon>
        <taxon>Arachnida</taxon>
        <taxon>Araneae</taxon>
        <taxon>Araneomorphae</taxon>
        <taxon>Entelegynae</taxon>
        <taxon>Araneoidea</taxon>
        <taxon>Araneidae</taxon>
        <taxon>Caerostris</taxon>
    </lineage>
</organism>
<proteinExistence type="predicted"/>
<dbReference type="Proteomes" id="UP001054837">
    <property type="component" value="Unassembled WGS sequence"/>
</dbReference>
<evidence type="ECO:0000313" key="1">
    <source>
        <dbReference type="EMBL" id="GIY83712.1"/>
    </source>
</evidence>
<gene>
    <name evidence="1" type="ORF">CDAR_171371</name>
</gene>
<accession>A0AAV4WM01</accession>
<reference evidence="1 2" key="1">
    <citation type="submission" date="2021-06" db="EMBL/GenBank/DDBJ databases">
        <title>Caerostris darwini draft genome.</title>
        <authorList>
            <person name="Kono N."/>
            <person name="Arakawa K."/>
        </authorList>
    </citation>
    <scope>NUCLEOTIDE SEQUENCE [LARGE SCALE GENOMIC DNA]</scope>
</reference>
<dbReference type="AlphaFoldDB" id="A0AAV4WM01"/>
<dbReference type="EMBL" id="BPLQ01014850">
    <property type="protein sequence ID" value="GIY83712.1"/>
    <property type="molecule type" value="Genomic_DNA"/>
</dbReference>
<sequence length="285" mass="32352">MACTFQPLIPAKQLHLTKISGIIWVTAIYGWLLMINVHHRNPPDFGTVGDREIFIRNTNMIDSPIISSLYGRTLDCVNLERFQVFDFLGFSQFDGRNLSSRSGMFGKAQLLNLRYIIRTVPQTDFNEIGFSDQKCISFVATAIYGWLLMINAHQAIETRPTLAHLATVKFSFGIPTYWIQLSLAHFTDGPWTGISNIILIFHQSLKCTYVSSPEFSGFEMDGDILSRRTLTNDYNSIPSQRIPSPNPFKLKHTSSNPLLQRIVEKCFIMAMACTFQPPIPAKQLH</sequence>